<reference evidence="1 2" key="2">
    <citation type="journal article" date="2022" name="Mol. Ecol. Resour.">
        <title>The genomes of chicory, endive, great burdock and yacon provide insights into Asteraceae paleo-polyploidization history and plant inulin production.</title>
        <authorList>
            <person name="Fan W."/>
            <person name="Wang S."/>
            <person name="Wang H."/>
            <person name="Wang A."/>
            <person name="Jiang F."/>
            <person name="Liu H."/>
            <person name="Zhao H."/>
            <person name="Xu D."/>
            <person name="Zhang Y."/>
        </authorList>
    </citation>
    <scope>NUCLEOTIDE SEQUENCE [LARGE SCALE GENOMIC DNA]</scope>
    <source>
        <strain evidence="2">cv. Niubang</strain>
    </source>
</reference>
<accession>A0ACB8ZX42</accession>
<evidence type="ECO:0000313" key="1">
    <source>
        <dbReference type="EMBL" id="KAI3701919.1"/>
    </source>
</evidence>
<keyword evidence="2" id="KW-1185">Reference proteome</keyword>
<proteinExistence type="predicted"/>
<dbReference type="EMBL" id="CM042055">
    <property type="protein sequence ID" value="KAI3701919.1"/>
    <property type="molecule type" value="Genomic_DNA"/>
</dbReference>
<gene>
    <name evidence="1" type="ORF">L6452_27398</name>
</gene>
<organism evidence="1 2">
    <name type="scientific">Arctium lappa</name>
    <name type="common">Greater burdock</name>
    <name type="synonym">Lappa major</name>
    <dbReference type="NCBI Taxonomy" id="4217"/>
    <lineage>
        <taxon>Eukaryota</taxon>
        <taxon>Viridiplantae</taxon>
        <taxon>Streptophyta</taxon>
        <taxon>Embryophyta</taxon>
        <taxon>Tracheophyta</taxon>
        <taxon>Spermatophyta</taxon>
        <taxon>Magnoliopsida</taxon>
        <taxon>eudicotyledons</taxon>
        <taxon>Gunneridae</taxon>
        <taxon>Pentapetalae</taxon>
        <taxon>asterids</taxon>
        <taxon>campanulids</taxon>
        <taxon>Asterales</taxon>
        <taxon>Asteraceae</taxon>
        <taxon>Carduoideae</taxon>
        <taxon>Cardueae</taxon>
        <taxon>Arctiinae</taxon>
        <taxon>Arctium</taxon>
    </lineage>
</organism>
<sequence>MASAQVLPSSSISSKKQQQLEAGRRRLKEYRRKKEAAKNAVSSNSFDSANDYLTEKKPLVTESFQLKDVGAGAIIEENENKTINVVQEAEPSSISVTHASPSTISSYNAHSVDPGQTLSADGNLRDNIASYGSVRDPHASQEEWNIAKFGSNAVYGIDIEDSRVFHSSEEDIDSTSNHINVRLEDALSNNGYHPSTDLTFPSAAWTPLSVINSSSEGSAGGSLTLNPRHNNQRSNGPIYDDNKLDYKERDPLSEVGKSLDGVCQQGNPTVRSMGDKRHSSHDNHQASESSSSFWSPESRPTSFRFDAVPSTNQEFMSPSVTGRSLPLFWDSMMSKNSLASLSNAETMKTKPLSPKVKPADAPISYASQNFMNTSVTNAGELFQCGGNGLDTVRSNDFYSAKGYEDFASLEQHIEDLTQEKFSLQRALEASQVLAESLSSENSALTDSYNQQGAVLHQLKFEMERLQEEIKAQLVELEAMRIEFGNAQLECTAADERGNLLASEVIGLEEKSLKLRSNELKLERQLENLQAEMSSNKRKFSSIEKEIEDLQSTIDALQEEKKLLQFKLQKAPTSGKLVDIKKSRTTKKEAATSTEDLVNQDDETNMPAISHLQMPSVDSGSDACSLHPQSWHFGLAASSLSIPPDQMRTIQNINTMISELVLEKEDLVRSLSAESWQSSKLKDLNKELSQKLEIQTQRLELLTARSMVRGNIPTASKSDSNTSVENTPSTDEGDEVVERVVGWLMKLFPSRQPIKHL</sequence>
<comment type="caution">
    <text evidence="1">The sequence shown here is derived from an EMBL/GenBank/DDBJ whole genome shotgun (WGS) entry which is preliminary data.</text>
</comment>
<evidence type="ECO:0000313" key="2">
    <source>
        <dbReference type="Proteomes" id="UP001055879"/>
    </source>
</evidence>
<name>A0ACB8ZX42_ARCLA</name>
<protein>
    <submittedName>
        <fullName evidence="1">Uncharacterized protein</fullName>
    </submittedName>
</protein>
<dbReference type="Proteomes" id="UP001055879">
    <property type="component" value="Linkage Group LG09"/>
</dbReference>
<reference evidence="2" key="1">
    <citation type="journal article" date="2022" name="Mol. Ecol. Resour.">
        <title>The genomes of chicory, endive, great burdock and yacon provide insights into Asteraceae palaeo-polyploidization history and plant inulin production.</title>
        <authorList>
            <person name="Fan W."/>
            <person name="Wang S."/>
            <person name="Wang H."/>
            <person name="Wang A."/>
            <person name="Jiang F."/>
            <person name="Liu H."/>
            <person name="Zhao H."/>
            <person name="Xu D."/>
            <person name="Zhang Y."/>
        </authorList>
    </citation>
    <scope>NUCLEOTIDE SEQUENCE [LARGE SCALE GENOMIC DNA]</scope>
    <source>
        <strain evidence="2">cv. Niubang</strain>
    </source>
</reference>